<dbReference type="PRINTS" id="PR00508">
    <property type="entry name" value="S21N4MTFRASE"/>
</dbReference>
<dbReference type="Pfam" id="PF01555">
    <property type="entry name" value="N6_N4_Mtase"/>
    <property type="match status" value="1"/>
</dbReference>
<organism evidence="10 11">
    <name type="scientific">Novilysobacter erysipheiresistens</name>
    <dbReference type="NCBI Taxonomy" id="1749332"/>
    <lineage>
        <taxon>Bacteria</taxon>
        <taxon>Pseudomonadati</taxon>
        <taxon>Pseudomonadota</taxon>
        <taxon>Gammaproteobacteria</taxon>
        <taxon>Lysobacterales</taxon>
        <taxon>Lysobacteraceae</taxon>
        <taxon>Novilysobacter</taxon>
    </lineage>
</organism>
<dbReference type="Gene3D" id="3.40.50.150">
    <property type="entry name" value="Vaccinia Virus protein VP39"/>
    <property type="match status" value="1"/>
</dbReference>
<accession>A0ABU7YTZ9</accession>
<dbReference type="InterPro" id="IPR029063">
    <property type="entry name" value="SAM-dependent_MTases_sf"/>
</dbReference>
<comment type="caution">
    <text evidence="10">The sequence shown here is derived from an EMBL/GenBank/DDBJ whole genome shotgun (WGS) entry which is preliminary data.</text>
</comment>
<keyword evidence="4" id="KW-0949">S-adenosyl-L-methionine</keyword>
<dbReference type="InterPro" id="IPR017985">
    <property type="entry name" value="MeTrfase_CN4_CS"/>
</dbReference>
<sequence length="292" mass="32868">MAPQAAPAKIIPLDTDHQAHLAAADNMDFMRGLESDSMKLIVTSPPYNIGKRYERRTSLERYLADQAKTIAECVRLLHPGGSICWQVGNHIASDGEVVPLDMAIYPLFKQLGLKLRNRIVWHFEHGLHCTKRFSGRHETILWFTKGDKYTFNLDPVRVPSKYPNKKHFKGPKAGQLSANPLGKNPGDMWIIPNVKSNHVEKTEHPCQFPVELVERLVLSMTDAGDNVLDPYMGVGSSVVAAIKNDRHGYGCDLDKKYVKIAWERVRELRAGTLRTRPMGKPVYDPSKPRGGH</sequence>
<dbReference type="RefSeq" id="WP_332613694.1">
    <property type="nucleotide sequence ID" value="NZ_JAXGFP010000001.1"/>
</dbReference>
<keyword evidence="11" id="KW-1185">Reference proteome</keyword>
<evidence type="ECO:0000313" key="10">
    <source>
        <dbReference type="EMBL" id="MEG3182503.1"/>
    </source>
</evidence>
<evidence type="ECO:0000256" key="5">
    <source>
        <dbReference type="ARBA" id="ARBA00022747"/>
    </source>
</evidence>
<dbReference type="SUPFAM" id="SSF53335">
    <property type="entry name" value="S-adenosyl-L-methionine-dependent methyltransferases"/>
    <property type="match status" value="1"/>
</dbReference>
<name>A0ABU7YTZ9_9GAMM</name>
<dbReference type="GO" id="GO:0008168">
    <property type="term" value="F:methyltransferase activity"/>
    <property type="evidence" value="ECO:0007669"/>
    <property type="project" value="UniProtKB-KW"/>
</dbReference>
<evidence type="ECO:0000259" key="9">
    <source>
        <dbReference type="Pfam" id="PF01555"/>
    </source>
</evidence>
<evidence type="ECO:0000256" key="4">
    <source>
        <dbReference type="ARBA" id="ARBA00022691"/>
    </source>
</evidence>
<comment type="catalytic activity">
    <reaction evidence="7">
        <text>a 2'-deoxycytidine in DNA + S-adenosyl-L-methionine = an N(4)-methyl-2'-deoxycytidine in DNA + S-adenosyl-L-homocysteine + H(+)</text>
        <dbReference type="Rhea" id="RHEA:16857"/>
        <dbReference type="Rhea" id="RHEA-COMP:11369"/>
        <dbReference type="Rhea" id="RHEA-COMP:13674"/>
        <dbReference type="ChEBI" id="CHEBI:15378"/>
        <dbReference type="ChEBI" id="CHEBI:57856"/>
        <dbReference type="ChEBI" id="CHEBI:59789"/>
        <dbReference type="ChEBI" id="CHEBI:85452"/>
        <dbReference type="ChEBI" id="CHEBI:137933"/>
        <dbReference type="EC" id="2.1.1.113"/>
    </reaction>
</comment>
<comment type="similarity">
    <text evidence="1">Belongs to the N(4)/N(6)-methyltransferase family. N(4) subfamily.</text>
</comment>
<dbReference type="PROSITE" id="PS00093">
    <property type="entry name" value="N4_MTASE"/>
    <property type="match status" value="1"/>
</dbReference>
<evidence type="ECO:0000313" key="11">
    <source>
        <dbReference type="Proteomes" id="UP001355056"/>
    </source>
</evidence>
<gene>
    <name evidence="10" type="ORF">SNE34_00550</name>
</gene>
<evidence type="ECO:0000256" key="2">
    <source>
        <dbReference type="ARBA" id="ARBA00022603"/>
    </source>
</evidence>
<keyword evidence="5" id="KW-0680">Restriction system</keyword>
<dbReference type="GO" id="GO:0032259">
    <property type="term" value="P:methylation"/>
    <property type="evidence" value="ECO:0007669"/>
    <property type="project" value="UniProtKB-KW"/>
</dbReference>
<dbReference type="EMBL" id="JAXGFP010000001">
    <property type="protein sequence ID" value="MEG3182503.1"/>
    <property type="molecule type" value="Genomic_DNA"/>
</dbReference>
<dbReference type="InterPro" id="IPR002941">
    <property type="entry name" value="DNA_methylase_N4/N6"/>
</dbReference>
<protein>
    <recommendedName>
        <fullName evidence="8">Methyltransferase</fullName>
        <ecNumber evidence="8">2.1.1.-</ecNumber>
    </recommendedName>
</protein>
<evidence type="ECO:0000256" key="8">
    <source>
        <dbReference type="RuleBase" id="RU362026"/>
    </source>
</evidence>
<reference evidence="10 11" key="1">
    <citation type="journal article" date="2016" name="Int. J. Syst. Evol. Microbiol.">
        <title>Lysobacter erysipheiresistens sp. nov., an antagonist of powdery mildew, isolated from tobacco-cultivated soil.</title>
        <authorList>
            <person name="Xie B."/>
            <person name="Li T."/>
            <person name="Lin X."/>
            <person name="Wang C.J."/>
            <person name="Chen Y.J."/>
            <person name="Liu W.J."/>
            <person name="Zhao Z.W."/>
        </authorList>
    </citation>
    <scope>NUCLEOTIDE SEQUENCE [LARGE SCALE GENOMIC DNA]</scope>
    <source>
        <strain evidence="10 11">RS-LYSO-3</strain>
    </source>
</reference>
<feature type="domain" description="DNA methylase N-4/N-6" evidence="9">
    <location>
        <begin position="39"/>
        <end position="261"/>
    </location>
</feature>
<evidence type="ECO:0000256" key="7">
    <source>
        <dbReference type="ARBA" id="ARBA00049120"/>
    </source>
</evidence>
<dbReference type="InterPro" id="IPR001091">
    <property type="entry name" value="RM_Methyltransferase"/>
</dbReference>
<keyword evidence="2 10" id="KW-0489">Methyltransferase</keyword>
<dbReference type="EC" id="2.1.1.-" evidence="8"/>
<keyword evidence="6" id="KW-0238">DNA-binding</keyword>
<evidence type="ECO:0000256" key="3">
    <source>
        <dbReference type="ARBA" id="ARBA00022679"/>
    </source>
</evidence>
<keyword evidence="3 10" id="KW-0808">Transferase</keyword>
<dbReference type="Proteomes" id="UP001355056">
    <property type="component" value="Unassembled WGS sequence"/>
</dbReference>
<evidence type="ECO:0000256" key="1">
    <source>
        <dbReference type="ARBA" id="ARBA00010203"/>
    </source>
</evidence>
<proteinExistence type="inferred from homology"/>
<evidence type="ECO:0000256" key="6">
    <source>
        <dbReference type="ARBA" id="ARBA00023125"/>
    </source>
</evidence>